<dbReference type="AlphaFoldDB" id="A0A6G1C7Q5"/>
<reference evidence="2 3" key="1">
    <citation type="submission" date="2019-11" db="EMBL/GenBank/DDBJ databases">
        <title>Whole genome sequence of Oryza granulata.</title>
        <authorList>
            <person name="Li W."/>
        </authorList>
    </citation>
    <scope>NUCLEOTIDE SEQUENCE [LARGE SCALE GENOMIC DNA]</scope>
    <source>
        <strain evidence="3">cv. Menghai</strain>
        <tissue evidence="2">Leaf</tissue>
    </source>
</reference>
<protein>
    <submittedName>
        <fullName evidence="2">Uncharacterized protein</fullName>
    </submittedName>
</protein>
<evidence type="ECO:0000313" key="2">
    <source>
        <dbReference type="EMBL" id="KAF0896156.1"/>
    </source>
</evidence>
<dbReference type="Proteomes" id="UP000479710">
    <property type="component" value="Unassembled WGS sequence"/>
</dbReference>
<accession>A0A6G1C7Q5</accession>
<proteinExistence type="predicted"/>
<name>A0A6G1C7Q5_9ORYZ</name>
<dbReference type="EMBL" id="SPHZ02000010">
    <property type="protein sequence ID" value="KAF0896156.1"/>
    <property type="molecule type" value="Genomic_DNA"/>
</dbReference>
<comment type="caution">
    <text evidence="2">The sequence shown here is derived from an EMBL/GenBank/DDBJ whole genome shotgun (WGS) entry which is preliminary data.</text>
</comment>
<sequence>MEGAEASREDQCEAEVNAGCAVTVRRLERAVVVDSHSAQWSGIQGMTEGDAMNAVPMEVVAVWSRVPAGARQSDGGAAGVRWSQQRRRRGRSKAAAYSSWMERAEEADEGLEEADGRDGGG</sequence>
<evidence type="ECO:0000313" key="3">
    <source>
        <dbReference type="Proteomes" id="UP000479710"/>
    </source>
</evidence>
<keyword evidence="3" id="KW-1185">Reference proteome</keyword>
<organism evidence="2 3">
    <name type="scientific">Oryza meyeriana var. granulata</name>
    <dbReference type="NCBI Taxonomy" id="110450"/>
    <lineage>
        <taxon>Eukaryota</taxon>
        <taxon>Viridiplantae</taxon>
        <taxon>Streptophyta</taxon>
        <taxon>Embryophyta</taxon>
        <taxon>Tracheophyta</taxon>
        <taxon>Spermatophyta</taxon>
        <taxon>Magnoliopsida</taxon>
        <taxon>Liliopsida</taxon>
        <taxon>Poales</taxon>
        <taxon>Poaceae</taxon>
        <taxon>BOP clade</taxon>
        <taxon>Oryzoideae</taxon>
        <taxon>Oryzeae</taxon>
        <taxon>Oryzinae</taxon>
        <taxon>Oryza</taxon>
        <taxon>Oryza meyeriana</taxon>
    </lineage>
</organism>
<feature type="region of interest" description="Disordered" evidence="1">
    <location>
        <begin position="70"/>
        <end position="121"/>
    </location>
</feature>
<evidence type="ECO:0000256" key="1">
    <source>
        <dbReference type="SAM" id="MobiDB-lite"/>
    </source>
</evidence>
<gene>
    <name evidence="2" type="ORF">E2562_019649</name>
</gene>